<comment type="caution">
    <text evidence="2">The sequence shown here is derived from an EMBL/GenBank/DDBJ whole genome shotgun (WGS) entry which is preliminary data.</text>
</comment>
<dbReference type="RefSeq" id="WP_315626180.1">
    <property type="nucleotide sequence ID" value="NZ_JAUHMF010000004.1"/>
</dbReference>
<accession>A0ABU3NRM1</accession>
<dbReference type="EMBL" id="JAUHMF010000004">
    <property type="protein sequence ID" value="MDT8899454.1"/>
    <property type="molecule type" value="Genomic_DNA"/>
</dbReference>
<feature type="region of interest" description="Disordered" evidence="1">
    <location>
        <begin position="423"/>
        <end position="506"/>
    </location>
</feature>
<dbReference type="Gene3D" id="3.40.50.300">
    <property type="entry name" value="P-loop containing nucleotide triphosphate hydrolases"/>
    <property type="match status" value="1"/>
</dbReference>
<dbReference type="Proteomes" id="UP001254165">
    <property type="component" value="Unassembled WGS sequence"/>
</dbReference>
<protein>
    <submittedName>
        <fullName evidence="2">Serine-rich protein</fullName>
    </submittedName>
</protein>
<feature type="compositionally biased region" description="Polar residues" evidence="1">
    <location>
        <begin position="443"/>
        <end position="457"/>
    </location>
</feature>
<dbReference type="InterPro" id="IPR051162">
    <property type="entry name" value="T4SS_component"/>
</dbReference>
<proteinExistence type="predicted"/>
<reference evidence="2 3" key="1">
    <citation type="submission" date="2023-07" db="EMBL/GenBank/DDBJ databases">
        <title>Novel species of Thermanaerothrix with wide hydrolytic capabilities.</title>
        <authorList>
            <person name="Zayulina K.S."/>
            <person name="Podosokorskaya O.A."/>
            <person name="Elcheninov A.G."/>
        </authorList>
    </citation>
    <scope>NUCLEOTIDE SEQUENCE [LARGE SCALE GENOMIC DNA]</scope>
    <source>
        <strain evidence="2 3">4228-RoL</strain>
    </source>
</reference>
<organism evidence="2 3">
    <name type="scientific">Thermanaerothrix solaris</name>
    <dbReference type="NCBI Taxonomy" id="3058434"/>
    <lineage>
        <taxon>Bacteria</taxon>
        <taxon>Bacillati</taxon>
        <taxon>Chloroflexota</taxon>
        <taxon>Anaerolineae</taxon>
        <taxon>Anaerolineales</taxon>
        <taxon>Anaerolineaceae</taxon>
        <taxon>Thermanaerothrix</taxon>
    </lineage>
</organism>
<name>A0ABU3NRM1_9CHLR</name>
<sequence length="1172" mass="125722">MIRVVDNGLHIEEGVLRYAWFRLETAEGEKYRCVALRELASVPYDVREGVDTLGRQWAALRGLYNAGVDYVYTALGIFHPEHVGVVQLYGAAGEGTNRETAAGMALEGLAAVEAALANFPQSQTRPPDLRWIEWYLEFVTKRAKNVLALLGHPDPRASKRGLGADGKLPDYAEDDLAEEQNEILFRGLAKLRQDFVFQVTAAHVDRRRLSRALVDVARVASNFASRRRGSVNIGFSLGVPLLAALGQAVSGGQGGTQAVAHSTAQGVTQGWGEAHSDSHAVGRSEAWTSGGSETHMVGVSQAQAESEGQGYTRSSADTQSWAHTVSHSVTESTAVSHSQGSGSSWMSGGGVMQGVSGGSTLTHSVSDGTASSSAVAHGVSQSEALSHGGSLSTGYTADAKILGVGIGGGQTVSETVGLTQTSGNTLTTTSGVTQSHTSGWSAGESSGWNAGVSQTWASGGSTFESTTTTSGHAETHGTADTTGGAHTEGEAWSVTRGSSQVSGQNEGWAVSRMWAHTSGRSESWGTTETKSVQHGRSYAEGESLGQGVSRMSGQAFTGGFSTGLVPGVNVGRSWQTEDDVAERLTELLRQFEGLVNQAAAEGGFMTDALLLVDTDEGARAGETLASQAFHGTNVPTPVLTVRVDDPKIREYALSFTPCGEHDGDLFGGILWTKYGTLLTAGQLAAYTAPGLVEESTAVVTIAPTPKGLTFYPDMPGDVVLGHQYSPLTRDLTRAQVRLDAERLFHTLFAADTGYGKSVAAMRLAYETTVKWHLRTVVLDFGAGWRSLLNAPGLEGHVDIRQLWPTAARPLRWNPLQIGRNINPETQWRAFADIFGSVARLGVKRQKQELLDALRAVYLQAGVLVDDREVRGDALWGFVQPEEADIAEAPAGTPLGDLTIIQRQRLAVYRSSKVDLSTLYRQVEDKLSRVNPRDTMLTGVLEGILYRMNALVQGAAAAQFAAGADCVPMEDLAKPWGVAIIEGGMFLDDFGKAFLLGWAGWHLYTDMVARRVHEVNTDEPILQIFFEEANKIFAGVDAGSGDDESGGVSLSQRFGDMFRDARKYKARLHVITQAPSLIPQDIISSCNNLVVGFLKNPKDKDIVLSAIARSEKGFVDEPWRRFLADLQIGMFLGRFPYAHSRELQQPFLFRPLAVVAPEPTDEEIAQKLGRITL</sequence>
<gene>
    <name evidence="2" type="ORF">QYE77_14410</name>
</gene>
<feature type="compositionally biased region" description="Polar residues" evidence="1">
    <location>
        <begin position="519"/>
        <end position="534"/>
    </location>
</feature>
<dbReference type="PANTHER" id="PTHR30121:SF6">
    <property type="entry name" value="SLR6007 PROTEIN"/>
    <property type="match status" value="1"/>
</dbReference>
<feature type="compositionally biased region" description="Polar residues" evidence="1">
    <location>
        <begin position="495"/>
        <end position="505"/>
    </location>
</feature>
<dbReference type="SUPFAM" id="SSF52540">
    <property type="entry name" value="P-loop containing nucleoside triphosphate hydrolases"/>
    <property type="match status" value="1"/>
</dbReference>
<feature type="region of interest" description="Disordered" evidence="1">
    <location>
        <begin position="519"/>
        <end position="546"/>
    </location>
</feature>
<evidence type="ECO:0000256" key="1">
    <source>
        <dbReference type="SAM" id="MobiDB-lite"/>
    </source>
</evidence>
<evidence type="ECO:0000313" key="2">
    <source>
        <dbReference type="EMBL" id="MDT8899454.1"/>
    </source>
</evidence>
<dbReference type="InterPro" id="IPR027417">
    <property type="entry name" value="P-loop_NTPase"/>
</dbReference>
<dbReference type="PANTHER" id="PTHR30121">
    <property type="entry name" value="UNCHARACTERIZED PROTEIN YJGR-RELATED"/>
    <property type="match status" value="1"/>
</dbReference>
<keyword evidence="3" id="KW-1185">Reference proteome</keyword>
<feature type="compositionally biased region" description="Low complexity" evidence="1">
    <location>
        <begin position="423"/>
        <end position="439"/>
    </location>
</feature>
<feature type="compositionally biased region" description="Low complexity" evidence="1">
    <location>
        <begin position="458"/>
        <end position="485"/>
    </location>
</feature>
<evidence type="ECO:0000313" key="3">
    <source>
        <dbReference type="Proteomes" id="UP001254165"/>
    </source>
</evidence>
<dbReference type="NCBIfam" id="NF033849">
    <property type="entry name" value="ser_rich_anae_1"/>
    <property type="match status" value="1"/>
</dbReference>